<dbReference type="SUPFAM" id="SSF55729">
    <property type="entry name" value="Acyl-CoA N-acyltransferases (Nat)"/>
    <property type="match status" value="1"/>
</dbReference>
<dbReference type="EMBL" id="CP134050">
    <property type="protein sequence ID" value="WNC17543.1"/>
    <property type="molecule type" value="Genomic_DNA"/>
</dbReference>
<reference evidence="2 3" key="1">
    <citation type="submission" date="2023-09" db="EMBL/GenBank/DDBJ databases">
        <title>Complete Genome and Methylome dissection of Bacillus brevis NEB573 original source of BbsI restriction endonuclease.</title>
        <authorList>
            <person name="Fomenkov A."/>
            <person name="Roberts R.D."/>
        </authorList>
    </citation>
    <scope>NUCLEOTIDE SEQUENCE [LARGE SCALE GENOMIC DNA]</scope>
    <source>
        <strain evidence="2 3">NEB573</strain>
    </source>
</reference>
<evidence type="ECO:0000313" key="2">
    <source>
        <dbReference type="EMBL" id="WNC17543.1"/>
    </source>
</evidence>
<dbReference type="InterPro" id="IPR016181">
    <property type="entry name" value="Acyl_CoA_acyltransferase"/>
</dbReference>
<dbReference type="InterPro" id="IPR000182">
    <property type="entry name" value="GNAT_dom"/>
</dbReference>
<protein>
    <submittedName>
        <fullName evidence="2">GNAT family N-acetyltransferase</fullName>
    </submittedName>
</protein>
<dbReference type="Pfam" id="PF00583">
    <property type="entry name" value="Acetyltransf_1"/>
    <property type="match status" value="1"/>
</dbReference>
<evidence type="ECO:0000259" key="1">
    <source>
        <dbReference type="PROSITE" id="PS51186"/>
    </source>
</evidence>
<organism evidence="2 3">
    <name type="scientific">Brevibacillus brevis</name>
    <name type="common">Bacillus brevis</name>
    <dbReference type="NCBI Taxonomy" id="1393"/>
    <lineage>
        <taxon>Bacteria</taxon>
        <taxon>Bacillati</taxon>
        <taxon>Bacillota</taxon>
        <taxon>Bacilli</taxon>
        <taxon>Bacillales</taxon>
        <taxon>Paenibacillaceae</taxon>
        <taxon>Brevibacillus</taxon>
    </lineage>
</organism>
<dbReference type="PROSITE" id="PS51186">
    <property type="entry name" value="GNAT"/>
    <property type="match status" value="1"/>
</dbReference>
<accession>A0ABY9TBQ9</accession>
<name>A0ABY9TBQ9_BREBE</name>
<keyword evidence="3" id="KW-1185">Reference proteome</keyword>
<proteinExistence type="predicted"/>
<dbReference type="RefSeq" id="WP_310773896.1">
    <property type="nucleotide sequence ID" value="NZ_CP134050.1"/>
</dbReference>
<feature type="domain" description="N-acetyltransferase" evidence="1">
    <location>
        <begin position="4"/>
        <end position="154"/>
    </location>
</feature>
<sequence length="193" mass="22485">MKVITTGQWEEELWYQAEAIYNAAFPEDGRKSRGIIRNMFAQNLCYLHVGYLQGQAIAMAITGKTEDSRALIIDYFAVDEKRRGTGIGGTFLEEIKKWAIALRRIQFLLIEVESDESEENDRRSRFWGRHGFRSTAYVHQYIWVPEPYRAMYLPLIPGQFAFDGQELFASITRFHQKSFKWRKEAFGPDPTNG</sequence>
<gene>
    <name evidence="2" type="ORF">RGB73_14930</name>
</gene>
<dbReference type="Proteomes" id="UP001256827">
    <property type="component" value="Chromosome"/>
</dbReference>
<dbReference type="CDD" id="cd04301">
    <property type="entry name" value="NAT_SF"/>
    <property type="match status" value="1"/>
</dbReference>
<dbReference type="Gene3D" id="3.40.630.30">
    <property type="match status" value="1"/>
</dbReference>
<evidence type="ECO:0000313" key="3">
    <source>
        <dbReference type="Proteomes" id="UP001256827"/>
    </source>
</evidence>